<accession>A0A433D919</accession>
<reference evidence="1 2" key="1">
    <citation type="journal article" date="2018" name="New Phytol.">
        <title>Phylogenomics of Endogonaceae and evolution of mycorrhizas within Mucoromycota.</title>
        <authorList>
            <person name="Chang Y."/>
            <person name="Desiro A."/>
            <person name="Na H."/>
            <person name="Sandor L."/>
            <person name="Lipzen A."/>
            <person name="Clum A."/>
            <person name="Barry K."/>
            <person name="Grigoriev I.V."/>
            <person name="Martin F.M."/>
            <person name="Stajich J.E."/>
            <person name="Smith M.E."/>
            <person name="Bonito G."/>
            <person name="Spatafora J.W."/>
        </authorList>
    </citation>
    <scope>NUCLEOTIDE SEQUENCE [LARGE SCALE GENOMIC DNA]</scope>
    <source>
        <strain evidence="1 2">GMNB39</strain>
    </source>
</reference>
<comment type="caution">
    <text evidence="1">The sequence shown here is derived from an EMBL/GenBank/DDBJ whole genome shotgun (WGS) entry which is preliminary data.</text>
</comment>
<proteinExistence type="predicted"/>
<protein>
    <submittedName>
        <fullName evidence="1">Uncharacterized protein</fullName>
    </submittedName>
</protein>
<gene>
    <name evidence="1" type="ORF">BC936DRAFT_145816</name>
</gene>
<evidence type="ECO:0000313" key="1">
    <source>
        <dbReference type="EMBL" id="RUP47366.1"/>
    </source>
</evidence>
<organism evidence="1 2">
    <name type="scientific">Jimgerdemannia flammicorona</name>
    <dbReference type="NCBI Taxonomy" id="994334"/>
    <lineage>
        <taxon>Eukaryota</taxon>
        <taxon>Fungi</taxon>
        <taxon>Fungi incertae sedis</taxon>
        <taxon>Mucoromycota</taxon>
        <taxon>Mucoromycotina</taxon>
        <taxon>Endogonomycetes</taxon>
        <taxon>Endogonales</taxon>
        <taxon>Endogonaceae</taxon>
        <taxon>Jimgerdemannia</taxon>
    </lineage>
</organism>
<dbReference type="AlphaFoldDB" id="A0A433D919"/>
<sequence length="291" mass="29340">MVSLNSGGTYGEKETIRFSLVADKHHILLRFESEAYIPKCLCEVIDGGGEKVVEFGDSGGEKAVELGDGGGEKAVELGDGDGKKAVELSDGGCEKAVELGNDGGEKAVELGDGDGEKAVELGDGGGEEAAELGDGGGEKAVELGDGGGEKAVELDGGGGEGGGGPFLALWFEICDLDVGRLAYRIVIGNPAVVRRRQVGSLGVVGRLMAGGKLHAFGWGFGDGFVGKLLRVDEFGQLLGHFWSKISAASVPLALAAATVPLALAAATVPLALAAATVPLAAGCDPIPRLIG</sequence>
<evidence type="ECO:0000313" key="2">
    <source>
        <dbReference type="Proteomes" id="UP000268093"/>
    </source>
</evidence>
<dbReference type="EMBL" id="RBNI01004618">
    <property type="protein sequence ID" value="RUP47366.1"/>
    <property type="molecule type" value="Genomic_DNA"/>
</dbReference>
<keyword evidence="2" id="KW-1185">Reference proteome</keyword>
<dbReference type="Proteomes" id="UP000268093">
    <property type="component" value="Unassembled WGS sequence"/>
</dbReference>
<name>A0A433D919_9FUNG</name>